<keyword evidence="4" id="KW-0391">Immunity</keyword>
<protein>
    <submittedName>
        <fullName evidence="10">Uncharacterized protein LOC103066013 isoform X1</fullName>
    </submittedName>
</protein>
<evidence type="ECO:0000256" key="5">
    <source>
        <dbReference type="ARBA" id="ARBA00023198"/>
    </source>
</evidence>
<evidence type="ECO:0000313" key="10">
    <source>
        <dbReference type="RefSeq" id="XP_007440901.2"/>
    </source>
</evidence>
<organism evidence="9 10">
    <name type="scientific">Python bivittatus</name>
    <name type="common">Burmese python</name>
    <name type="synonym">Python molurus bivittatus</name>
    <dbReference type="NCBI Taxonomy" id="176946"/>
    <lineage>
        <taxon>Eukaryota</taxon>
        <taxon>Metazoa</taxon>
        <taxon>Chordata</taxon>
        <taxon>Craniata</taxon>
        <taxon>Vertebrata</taxon>
        <taxon>Euteleostomi</taxon>
        <taxon>Lepidosauria</taxon>
        <taxon>Squamata</taxon>
        <taxon>Bifurcata</taxon>
        <taxon>Unidentata</taxon>
        <taxon>Episquamata</taxon>
        <taxon>Toxicofera</taxon>
        <taxon>Serpentes</taxon>
        <taxon>Henophidia</taxon>
        <taxon>Pythonidae</taxon>
        <taxon>Python</taxon>
    </lineage>
</organism>
<evidence type="ECO:0000259" key="7">
    <source>
        <dbReference type="PROSITE" id="PS50209"/>
    </source>
</evidence>
<dbReference type="KEGG" id="pbi:103066013"/>
<dbReference type="RefSeq" id="XP_007440901.2">
    <property type="nucleotide sequence ID" value="XM_007440839.3"/>
</dbReference>
<reference evidence="10" key="1">
    <citation type="submission" date="2025-08" db="UniProtKB">
        <authorList>
            <consortium name="RefSeq"/>
        </authorList>
    </citation>
    <scope>IDENTIFICATION</scope>
    <source>
        <tissue evidence="10">Liver</tissue>
    </source>
</reference>
<evidence type="ECO:0000256" key="6">
    <source>
        <dbReference type="SAM" id="MobiDB-lite"/>
    </source>
</evidence>
<evidence type="ECO:0000256" key="2">
    <source>
        <dbReference type="ARBA" id="ARBA00022490"/>
    </source>
</evidence>
<dbReference type="InterPro" id="IPR033516">
    <property type="entry name" value="CARD8/ASC/NALP1_CARD"/>
</dbReference>
<keyword evidence="2" id="KW-0963">Cytoplasm</keyword>
<dbReference type="PROSITE" id="PS50209">
    <property type="entry name" value="CARD"/>
    <property type="match status" value="2"/>
</dbReference>
<dbReference type="SUPFAM" id="SSF47986">
    <property type="entry name" value="DEATH domain"/>
    <property type="match status" value="4"/>
</dbReference>
<dbReference type="GeneID" id="103066013"/>
<dbReference type="OrthoDB" id="9428560at2759"/>
<evidence type="ECO:0000256" key="4">
    <source>
        <dbReference type="ARBA" id="ARBA00022859"/>
    </source>
</evidence>
<feature type="compositionally biased region" description="Polar residues" evidence="6">
    <location>
        <begin position="640"/>
        <end position="650"/>
    </location>
</feature>
<keyword evidence="3" id="KW-0399">Innate immunity</keyword>
<dbReference type="InterPro" id="IPR001315">
    <property type="entry name" value="CARD"/>
</dbReference>
<dbReference type="PANTHER" id="PTHR46985:SF4">
    <property type="entry name" value="CASPASE RECRUITMENT DOMAIN-CONTAINING PROTEIN 8"/>
    <property type="match status" value="1"/>
</dbReference>
<dbReference type="FunFam" id="1.10.533.10:FF:000013">
    <property type="entry name" value="Apoptosis-associated speck-like protein containing a CARD"/>
    <property type="match status" value="1"/>
</dbReference>
<proteinExistence type="predicted"/>
<feature type="domain" description="CARD" evidence="7">
    <location>
        <begin position="12"/>
        <end position="94"/>
    </location>
</feature>
<keyword evidence="9" id="KW-1185">Reference proteome</keyword>
<accession>A0A9F2RA93</accession>
<dbReference type="GO" id="GO:0005829">
    <property type="term" value="C:cytosol"/>
    <property type="evidence" value="ECO:0007669"/>
    <property type="project" value="UniProtKB-SubCell"/>
</dbReference>
<name>A0A9F2RA93_PYTBI</name>
<dbReference type="Pfam" id="PF00619">
    <property type="entry name" value="CARD"/>
    <property type="match status" value="2"/>
</dbReference>
<dbReference type="Pfam" id="PF23679">
    <property type="entry name" value="UPA-FIIND"/>
    <property type="match status" value="1"/>
</dbReference>
<dbReference type="CDD" id="cd08330">
    <property type="entry name" value="CARD_ASC_NALP1"/>
    <property type="match status" value="1"/>
</dbReference>
<dbReference type="Pfam" id="PF13553">
    <property type="entry name" value="FIIND"/>
    <property type="match status" value="1"/>
</dbReference>
<dbReference type="OMA" id="AMELHVR"/>
<dbReference type="PROSITE" id="PS51830">
    <property type="entry name" value="FIIND"/>
    <property type="match status" value="1"/>
</dbReference>
<evidence type="ECO:0000256" key="1">
    <source>
        <dbReference type="ARBA" id="ARBA00004514"/>
    </source>
</evidence>
<evidence type="ECO:0000256" key="3">
    <source>
        <dbReference type="ARBA" id="ARBA00022588"/>
    </source>
</evidence>
<dbReference type="InterPro" id="IPR025307">
    <property type="entry name" value="FIIND_dom"/>
</dbReference>
<evidence type="ECO:0000259" key="8">
    <source>
        <dbReference type="PROSITE" id="PS51830"/>
    </source>
</evidence>
<dbReference type="InterPro" id="IPR051249">
    <property type="entry name" value="NLRP_Inflammasome"/>
</dbReference>
<dbReference type="InterPro" id="IPR011029">
    <property type="entry name" value="DEATH-like_dom_sf"/>
</dbReference>
<dbReference type="Gene3D" id="1.10.533.10">
    <property type="entry name" value="Death Domain, Fas"/>
    <property type="match status" value="5"/>
</dbReference>
<dbReference type="Proteomes" id="UP000695026">
    <property type="component" value="Unplaced"/>
</dbReference>
<dbReference type="GO" id="GO:0045087">
    <property type="term" value="P:innate immune response"/>
    <property type="evidence" value="ECO:0007669"/>
    <property type="project" value="UniProtKB-KW"/>
</dbReference>
<dbReference type="GO" id="GO:0042981">
    <property type="term" value="P:regulation of apoptotic process"/>
    <property type="evidence" value="ECO:0007669"/>
    <property type="project" value="InterPro"/>
</dbReference>
<dbReference type="PANTHER" id="PTHR46985">
    <property type="entry name" value="NACHT, LRR AND PYD DOMAINS-CONTAINING PROTEIN 1"/>
    <property type="match status" value="1"/>
</dbReference>
<feature type="region of interest" description="Disordered" evidence="6">
    <location>
        <begin position="634"/>
        <end position="653"/>
    </location>
</feature>
<evidence type="ECO:0000313" key="9">
    <source>
        <dbReference type="Proteomes" id="UP000695026"/>
    </source>
</evidence>
<dbReference type="GO" id="GO:0006954">
    <property type="term" value="P:inflammatory response"/>
    <property type="evidence" value="ECO:0007669"/>
    <property type="project" value="UniProtKB-KW"/>
</dbReference>
<feature type="domain" description="FIIND" evidence="8">
    <location>
        <begin position="356"/>
        <end position="639"/>
    </location>
</feature>
<gene>
    <name evidence="10" type="primary">LOC103066013</name>
</gene>
<comment type="subcellular location">
    <subcellularLocation>
        <location evidence="1">Cytoplasm</location>
        <location evidence="1">Cytosol</location>
    </subcellularLocation>
</comment>
<dbReference type="AlphaFoldDB" id="A0A9F2RA93"/>
<feature type="domain" description="CARD" evidence="7">
    <location>
        <begin position="651"/>
        <end position="741"/>
    </location>
</feature>
<keyword evidence="5" id="KW-0395">Inflammatory response</keyword>
<sequence>MKLSLCHCLSEHFLQEHREELTRRVFGVHVILDALKINGIITEKQISEIRGTNQRKMRELYRWVPSWSTESKTEMLDILRKTNRRLLFQLQGGHFVDRHKEELIEQVTEFPLNKLHRYIRNEKQYKSLLHCATVKTKMKRLFQIVQQWDGRQKDYLYRALAKTNRPIIEMLEEEHFIEKHQEELIDQVSGIDEVLCRLQYQESPVFKDLSDRCKMRELYTLVLKWNRKQKDHLYIVLKETNGPLVAELHEGHFVERYKEELIQRVIGAKDVATSLLHFTICTHQLDNIIRKETDKEQMETLYKMVPGWNGDWKDHLYEALKETNRDLIKELMERKRSSIQGLTPYPFAKEKCLCVREKDCSEIQPTLVLDANRTLKTYRIHIPEAGTFLCSVTDLKFEVRAAVTVEYTYSSWSQHLSEFVEPDWIVAGPVFDIHADPAEVAAVHLPHFICLQGGSADTSRMKIGHIVDAGIMLEKPSHISPFHAVLKNPSFSLLGVLINPIYNKFFPVHSVVQLYKICKKTTTLHLYLIPNDGSLIQAIKEEEEKYNSILVRKHPQTNKPLYFGSHYHISSSINLTVNPKELEFSYKRPEQLQSFLEIYIKNCRRMHLSLKNKDNRVWDAWLEQEDLQNLTETTAKKQRTQQASRASGTQHQEKELHFIEVHREALIQRTVNVEGIMDMLYGARILDLEQYQKVLSRGTNQEKMRELYQFVPSWNYSCKDQCYEALKMKNRFLIEDLEEKD</sequence>